<comment type="caution">
    <text evidence="1">The sequence shown here is derived from an EMBL/GenBank/DDBJ whole genome shotgun (WGS) entry which is preliminary data.</text>
</comment>
<dbReference type="AlphaFoldDB" id="A0A7Y2L6A7"/>
<organism evidence="1 2">
    <name type="scientific">Caldanaerobacter subterraneus</name>
    <dbReference type="NCBI Taxonomy" id="911092"/>
    <lineage>
        <taxon>Bacteria</taxon>
        <taxon>Bacillati</taxon>
        <taxon>Bacillota</taxon>
        <taxon>Clostridia</taxon>
        <taxon>Thermoanaerobacterales</taxon>
        <taxon>Thermoanaerobacteraceae</taxon>
        <taxon>Caldanaerobacter</taxon>
    </lineage>
</organism>
<proteinExistence type="predicted"/>
<evidence type="ECO:0000313" key="1">
    <source>
        <dbReference type="EMBL" id="NNG66452.1"/>
    </source>
</evidence>
<dbReference type="RefSeq" id="WP_170270641.1">
    <property type="nucleotide sequence ID" value="NZ_JABEQB010000008.1"/>
</dbReference>
<dbReference type="Proteomes" id="UP000529861">
    <property type="component" value="Unassembled WGS sequence"/>
</dbReference>
<accession>A0A7Y2L6A7</accession>
<dbReference type="EMBL" id="JABEQB010000008">
    <property type="protein sequence ID" value="NNG66452.1"/>
    <property type="molecule type" value="Genomic_DNA"/>
</dbReference>
<name>A0A7Y2L6A7_9THEO</name>
<protein>
    <submittedName>
        <fullName evidence="1">Uncharacterized protein</fullName>
    </submittedName>
</protein>
<reference evidence="1 2" key="1">
    <citation type="submission" date="2020-04" db="EMBL/GenBank/DDBJ databases">
        <title>Draft genome sequence of Caldanaerobacter sunterraneus. strain 1523vc isolated from Griffin hot spring, Kamchatka, Russia.</title>
        <authorList>
            <person name="Toshchakov S.V."/>
            <person name="Podosokorskaya O.A."/>
            <person name="Kublanov I.V."/>
            <person name="Korzhenkov A."/>
            <person name="Patrushev M.V."/>
        </authorList>
    </citation>
    <scope>NUCLEOTIDE SEQUENCE [LARGE SCALE GENOMIC DNA]</scope>
    <source>
        <strain evidence="1 2">1523vc</strain>
    </source>
</reference>
<evidence type="ECO:0000313" key="2">
    <source>
        <dbReference type="Proteomes" id="UP000529861"/>
    </source>
</evidence>
<sequence>MKKISRANIEKLISKKLSGNDISVFLIILQYAEEKKGAFYIPQHSLNSFFCILSRNFPHISRSAFYASVKRLEAFGLISYRKEKGVIFVNDQELIAAFEGDFKTKGYITLPDFVFSRDFHELSLAGKRLVLKLLSLLNGSVNHKPVRLDPSDPALMSLLRKNFPQQVRNVFEEIKIFFKIIHNDNDIFECKISKKAFEFKLVLKYVSPLNIFKRVYKLIERFFKRWGYDYTLSELEALVMAFRRFKKKEIYEKLKKYIRLETTIHDLEAYFSSF</sequence>
<gene>
    <name evidence="1" type="ORF">HKI81_04255</name>
</gene>